<feature type="domain" description="C2" evidence="2">
    <location>
        <begin position="410"/>
        <end position="538"/>
    </location>
</feature>
<dbReference type="EMBL" id="JAIWYP010000014">
    <property type="protein sequence ID" value="KAH3707850.1"/>
    <property type="molecule type" value="Genomic_DNA"/>
</dbReference>
<dbReference type="GO" id="GO:0001786">
    <property type="term" value="F:phosphatidylserine binding"/>
    <property type="evidence" value="ECO:0007669"/>
    <property type="project" value="TreeGrafter"/>
</dbReference>
<dbReference type="GO" id="GO:0005509">
    <property type="term" value="F:calcium ion binding"/>
    <property type="evidence" value="ECO:0007669"/>
    <property type="project" value="TreeGrafter"/>
</dbReference>
<feature type="region of interest" description="Disordered" evidence="1">
    <location>
        <begin position="62"/>
        <end position="107"/>
    </location>
</feature>
<feature type="compositionally biased region" description="Basic and acidic residues" evidence="1">
    <location>
        <begin position="83"/>
        <end position="103"/>
    </location>
</feature>
<protein>
    <recommendedName>
        <fullName evidence="2">C2 domain-containing protein</fullName>
    </recommendedName>
</protein>
<evidence type="ECO:0000313" key="3">
    <source>
        <dbReference type="EMBL" id="KAH3707850.1"/>
    </source>
</evidence>
<comment type="caution">
    <text evidence="3">The sequence shown here is derived from an EMBL/GenBank/DDBJ whole genome shotgun (WGS) entry which is preliminary data.</text>
</comment>
<feature type="region of interest" description="Disordered" evidence="1">
    <location>
        <begin position="239"/>
        <end position="303"/>
    </location>
</feature>
<reference evidence="3" key="1">
    <citation type="journal article" date="2019" name="bioRxiv">
        <title>The Genome of the Zebra Mussel, Dreissena polymorpha: A Resource for Invasive Species Research.</title>
        <authorList>
            <person name="McCartney M.A."/>
            <person name="Auch B."/>
            <person name="Kono T."/>
            <person name="Mallez S."/>
            <person name="Zhang Y."/>
            <person name="Obille A."/>
            <person name="Becker A."/>
            <person name="Abrahante J.E."/>
            <person name="Garbe J."/>
            <person name="Badalamenti J.P."/>
            <person name="Herman A."/>
            <person name="Mangelson H."/>
            <person name="Liachko I."/>
            <person name="Sullivan S."/>
            <person name="Sone E.D."/>
            <person name="Koren S."/>
            <person name="Silverstein K.A.T."/>
            <person name="Beckman K.B."/>
            <person name="Gohl D.M."/>
        </authorList>
    </citation>
    <scope>NUCLEOTIDE SEQUENCE</scope>
    <source>
        <strain evidence="3">Duluth1</strain>
        <tissue evidence="3">Whole animal</tissue>
    </source>
</reference>
<evidence type="ECO:0000259" key="2">
    <source>
        <dbReference type="PROSITE" id="PS50004"/>
    </source>
</evidence>
<name>A0A9D3YUZ7_DREPO</name>
<dbReference type="PROSITE" id="PS50004">
    <property type="entry name" value="C2"/>
    <property type="match status" value="1"/>
</dbReference>
<dbReference type="SUPFAM" id="SSF49562">
    <property type="entry name" value="C2 domain (Calcium/lipid-binding domain, CaLB)"/>
    <property type="match status" value="1"/>
</dbReference>
<dbReference type="PANTHER" id="PTHR10024">
    <property type="entry name" value="SYNAPTOTAGMIN"/>
    <property type="match status" value="1"/>
</dbReference>
<reference evidence="3" key="2">
    <citation type="submission" date="2020-11" db="EMBL/GenBank/DDBJ databases">
        <authorList>
            <person name="McCartney M.A."/>
            <person name="Auch B."/>
            <person name="Kono T."/>
            <person name="Mallez S."/>
            <person name="Becker A."/>
            <person name="Gohl D.M."/>
            <person name="Silverstein K.A.T."/>
            <person name="Koren S."/>
            <person name="Bechman K.B."/>
            <person name="Herman A."/>
            <person name="Abrahante J.E."/>
            <person name="Garbe J."/>
        </authorList>
    </citation>
    <scope>NUCLEOTIDE SEQUENCE</scope>
    <source>
        <strain evidence="3">Duluth1</strain>
        <tissue evidence="3">Whole animal</tissue>
    </source>
</reference>
<dbReference type="Gene3D" id="2.60.40.150">
    <property type="entry name" value="C2 domain"/>
    <property type="match status" value="1"/>
</dbReference>
<evidence type="ECO:0000313" key="4">
    <source>
        <dbReference type="Proteomes" id="UP000828390"/>
    </source>
</evidence>
<dbReference type="GO" id="GO:0030276">
    <property type="term" value="F:clathrin binding"/>
    <property type="evidence" value="ECO:0007669"/>
    <property type="project" value="TreeGrafter"/>
</dbReference>
<proteinExistence type="predicted"/>
<keyword evidence="4" id="KW-1185">Reference proteome</keyword>
<evidence type="ECO:0000256" key="1">
    <source>
        <dbReference type="SAM" id="MobiDB-lite"/>
    </source>
</evidence>
<dbReference type="InterPro" id="IPR035892">
    <property type="entry name" value="C2_domain_sf"/>
</dbReference>
<sequence length="553" mass="62646">MATASSTPSMKDSLISMKRYILTKLNASTSYDVGSNESYDGTSGTLSDKSIPQILISNGSERSINRLPTSPLVRRPNPLIKTRRQENSHDSGTRPKSAPHDSSKQSFWTSPKLPWFSLSGNKPESASVPASPLENADVIPPPPFRSETAMIKSPVFRFSQRNNIPIGNMRKESKHNTNQSLRSDLDSPTICGECGQRKFNGSRELVGFLSSCRLNVDNALPKEKPEVFMDGTASSIDRSHLRRVSSCRVPDKRTEKMEISAKMKKASSNFDFEQKQRSKHSSISSNNSSIKQNNKKKSKSVNALSRSLSINADSFRTVRNDIAKTESFNYKSARKMSLNDNELRRVRVRRGSSLIRLLCMNSRTNSEQENNCSETESEVRDHSDEDLLEYSPKVTRQHNFNPMDIRSTFETESLRIPSSYGQIKLMFQFFNEKNALHVTLLKGANIGQQERGNMGIFASICLMPGKLQKRASDERHNTHDPVMYEMFVFRASLGELLDRQLRIKFYDKPGVFSRTRPIGECLIPLYPYDLTAVTVIWRNLSKCKNQKVTFHIF</sequence>
<organism evidence="3 4">
    <name type="scientific">Dreissena polymorpha</name>
    <name type="common">Zebra mussel</name>
    <name type="synonym">Mytilus polymorpha</name>
    <dbReference type="NCBI Taxonomy" id="45954"/>
    <lineage>
        <taxon>Eukaryota</taxon>
        <taxon>Metazoa</taxon>
        <taxon>Spiralia</taxon>
        <taxon>Lophotrochozoa</taxon>
        <taxon>Mollusca</taxon>
        <taxon>Bivalvia</taxon>
        <taxon>Autobranchia</taxon>
        <taxon>Heteroconchia</taxon>
        <taxon>Euheterodonta</taxon>
        <taxon>Imparidentia</taxon>
        <taxon>Neoheterodontei</taxon>
        <taxon>Myida</taxon>
        <taxon>Dreissenoidea</taxon>
        <taxon>Dreissenidae</taxon>
        <taxon>Dreissena</taxon>
    </lineage>
</organism>
<dbReference type="AlphaFoldDB" id="A0A9D3YUZ7"/>
<dbReference type="GO" id="GO:0000149">
    <property type="term" value="F:SNARE binding"/>
    <property type="evidence" value="ECO:0007669"/>
    <property type="project" value="TreeGrafter"/>
</dbReference>
<accession>A0A9D3YUZ7</accession>
<dbReference type="Proteomes" id="UP000828390">
    <property type="component" value="Unassembled WGS sequence"/>
</dbReference>
<dbReference type="Pfam" id="PF00168">
    <property type="entry name" value="C2"/>
    <property type="match status" value="1"/>
</dbReference>
<dbReference type="GO" id="GO:0070382">
    <property type="term" value="C:exocytic vesicle"/>
    <property type="evidence" value="ECO:0007669"/>
    <property type="project" value="TreeGrafter"/>
</dbReference>
<feature type="compositionally biased region" description="Low complexity" evidence="1">
    <location>
        <begin position="281"/>
        <end position="292"/>
    </location>
</feature>
<dbReference type="GO" id="GO:0005544">
    <property type="term" value="F:calcium-dependent phospholipid binding"/>
    <property type="evidence" value="ECO:0007669"/>
    <property type="project" value="TreeGrafter"/>
</dbReference>
<dbReference type="GO" id="GO:0017156">
    <property type="term" value="P:calcium-ion regulated exocytosis"/>
    <property type="evidence" value="ECO:0007669"/>
    <property type="project" value="TreeGrafter"/>
</dbReference>
<dbReference type="GO" id="GO:0005886">
    <property type="term" value="C:plasma membrane"/>
    <property type="evidence" value="ECO:0007669"/>
    <property type="project" value="TreeGrafter"/>
</dbReference>
<feature type="compositionally biased region" description="Basic and acidic residues" evidence="1">
    <location>
        <begin position="249"/>
        <end position="261"/>
    </location>
</feature>
<gene>
    <name evidence="3" type="ORF">DPMN_067268</name>
</gene>
<dbReference type="InterPro" id="IPR000008">
    <property type="entry name" value="C2_dom"/>
</dbReference>